<dbReference type="GO" id="GO:0022857">
    <property type="term" value="F:transmembrane transporter activity"/>
    <property type="evidence" value="ECO:0007669"/>
    <property type="project" value="InterPro"/>
</dbReference>
<dbReference type="GO" id="GO:0016020">
    <property type="term" value="C:membrane"/>
    <property type="evidence" value="ECO:0007669"/>
    <property type="project" value="UniProtKB-SubCell"/>
</dbReference>
<evidence type="ECO:0000256" key="5">
    <source>
        <dbReference type="ARBA" id="ARBA00023136"/>
    </source>
</evidence>
<dbReference type="InterPro" id="IPR036259">
    <property type="entry name" value="MFS_trans_sf"/>
</dbReference>
<gene>
    <name evidence="8" type="ORF">F0562_007128</name>
</gene>
<dbReference type="PANTHER" id="PTHR11654">
    <property type="entry name" value="OLIGOPEPTIDE TRANSPORTER-RELATED"/>
    <property type="match status" value="1"/>
</dbReference>
<keyword evidence="5" id="KW-0472">Membrane</keyword>
<organism evidence="8 9">
    <name type="scientific">Nyssa sinensis</name>
    <dbReference type="NCBI Taxonomy" id="561372"/>
    <lineage>
        <taxon>Eukaryota</taxon>
        <taxon>Viridiplantae</taxon>
        <taxon>Streptophyta</taxon>
        <taxon>Embryophyta</taxon>
        <taxon>Tracheophyta</taxon>
        <taxon>Spermatophyta</taxon>
        <taxon>Magnoliopsida</taxon>
        <taxon>eudicotyledons</taxon>
        <taxon>Gunneridae</taxon>
        <taxon>Pentapetalae</taxon>
        <taxon>asterids</taxon>
        <taxon>Cornales</taxon>
        <taxon>Nyssaceae</taxon>
        <taxon>Nyssa</taxon>
    </lineage>
</organism>
<evidence type="ECO:0000256" key="1">
    <source>
        <dbReference type="ARBA" id="ARBA00004141"/>
    </source>
</evidence>
<evidence type="ECO:0000256" key="7">
    <source>
        <dbReference type="SAM" id="MobiDB-lite"/>
    </source>
</evidence>
<proteinExistence type="inferred from homology"/>
<comment type="subcellular location">
    <subcellularLocation>
        <location evidence="1">Membrane</location>
        <topology evidence="1">Multi-pass membrane protein</topology>
    </subcellularLocation>
</comment>
<evidence type="ECO:0000256" key="6">
    <source>
        <dbReference type="ARBA" id="ARBA00044504"/>
    </source>
</evidence>
<evidence type="ECO:0000256" key="4">
    <source>
        <dbReference type="ARBA" id="ARBA00022989"/>
    </source>
</evidence>
<dbReference type="OrthoDB" id="8904098at2759"/>
<protein>
    <submittedName>
        <fullName evidence="8">Uncharacterized protein</fullName>
    </submittedName>
</protein>
<feature type="compositionally biased region" description="Acidic residues" evidence="7">
    <location>
        <begin position="90"/>
        <end position="103"/>
    </location>
</feature>
<feature type="region of interest" description="Disordered" evidence="7">
    <location>
        <begin position="90"/>
        <end position="110"/>
    </location>
</feature>
<comment type="similarity">
    <text evidence="2">Belongs to the major facilitator superfamily. Proton-dependent oligopeptide transporter (POT/PTR) (TC 2.A.17) family.</text>
</comment>
<dbReference type="EMBL" id="CM018046">
    <property type="protein sequence ID" value="KAA8525273.1"/>
    <property type="molecule type" value="Genomic_DNA"/>
</dbReference>
<keyword evidence="3" id="KW-0812">Transmembrane</keyword>
<dbReference type="InterPro" id="IPR000109">
    <property type="entry name" value="POT_fam"/>
</dbReference>
<sequence>MAVSAITESIRREKAIKEGLEDDPDAMVHISAMWLGLQYTLLGLAEACNAIGQIQFFYSQFPKSMSSMAIAPFTFGMEVSNLGYGPSEDEMTSLADGVEEESDYRELASA</sequence>
<reference evidence="8 9" key="1">
    <citation type="submission" date="2019-09" db="EMBL/GenBank/DDBJ databases">
        <title>A chromosome-level genome assembly of the Chinese tupelo Nyssa sinensis.</title>
        <authorList>
            <person name="Yang X."/>
            <person name="Kang M."/>
            <person name="Yang Y."/>
            <person name="Xiong H."/>
            <person name="Wang M."/>
            <person name="Zhang Z."/>
            <person name="Wang Z."/>
            <person name="Wu H."/>
            <person name="Ma T."/>
            <person name="Liu J."/>
            <person name="Xi Z."/>
        </authorList>
    </citation>
    <scope>NUCLEOTIDE SEQUENCE [LARGE SCALE GENOMIC DNA]</scope>
    <source>
        <strain evidence="8">J267</strain>
        <tissue evidence="8">Leaf</tissue>
    </source>
</reference>
<dbReference type="Gene3D" id="1.20.1250.20">
    <property type="entry name" value="MFS general substrate transporter like domains"/>
    <property type="match status" value="1"/>
</dbReference>
<dbReference type="Pfam" id="PF00854">
    <property type="entry name" value="PTR2"/>
    <property type="match status" value="1"/>
</dbReference>
<dbReference type="Proteomes" id="UP000325577">
    <property type="component" value="Linkage Group LG3"/>
</dbReference>
<evidence type="ECO:0000256" key="3">
    <source>
        <dbReference type="ARBA" id="ARBA00022692"/>
    </source>
</evidence>
<dbReference type="AlphaFoldDB" id="A0A5J5A311"/>
<comment type="similarity">
    <text evidence="6">Belongs to the major facilitator superfamily. Phosphate:H(+) symporter (TC 2.A.1.9) family.</text>
</comment>
<evidence type="ECO:0000313" key="9">
    <source>
        <dbReference type="Proteomes" id="UP000325577"/>
    </source>
</evidence>
<keyword evidence="4" id="KW-1133">Transmembrane helix</keyword>
<accession>A0A5J5A311</accession>
<evidence type="ECO:0000313" key="8">
    <source>
        <dbReference type="EMBL" id="KAA8525273.1"/>
    </source>
</evidence>
<name>A0A5J5A311_9ASTE</name>
<evidence type="ECO:0000256" key="2">
    <source>
        <dbReference type="ARBA" id="ARBA00005982"/>
    </source>
</evidence>
<keyword evidence="9" id="KW-1185">Reference proteome</keyword>